<evidence type="ECO:0000259" key="2">
    <source>
        <dbReference type="Pfam" id="PF24924"/>
    </source>
</evidence>
<protein>
    <recommendedName>
        <fullName evidence="2">DUF7745 domain-containing protein</fullName>
    </recommendedName>
</protein>
<dbReference type="Proteomes" id="UP000701853">
    <property type="component" value="Chromosome 9"/>
</dbReference>
<feature type="coiled-coil region" evidence="1">
    <location>
        <begin position="314"/>
        <end position="348"/>
    </location>
</feature>
<sequence length="510" mass="59960">MENEFLDKVEDNAVVRMWSEKMQLEKGDSLAKRYMSELWDFTRISVTQNEFQELRDIWARWDDKTKHCFTFGNVDLVPTMEEYTALLYYPKWVTARIQQKGDGICKPWVSLRNLIVAYPDIKKKIDVFALSIYGLVIFPKALRHIDEAVTDLFNQLNKRVTPIPTILAETFRFLSACRRAGEGRFIGYAQLLLAWFHSHFWNLDKISYRVFSENYSEVDVEWRALWLVPDEILYRCGSFDWVPLLGIWGAVGYAPLLGDNYKKKVLEISNAWKQTRWMKRLAISLMTTPEYNGWLSKRINDNISGPSLEGKLEAAKFKKRKRKVEEDLDSLKIDYKKLQEKARADQWEKRFHDARARENALKKSLIEGQDEREILVARVAELEKVLHQHRDRNSDIELRASLSRIEDLKGKVEELETTLQNCELRIEFLDSNNEQWKIQLRQLQDQVRDRDYVMGEAVAQIREVVDHLQTLAVQADVLSVKYELESDRGRELACLLKRVKTLSIKAKPYL</sequence>
<feature type="coiled-coil region" evidence="1">
    <location>
        <begin position="372"/>
        <end position="446"/>
    </location>
</feature>
<feature type="domain" description="DUF7745" evidence="2">
    <location>
        <begin position="119"/>
        <end position="257"/>
    </location>
</feature>
<dbReference type="AlphaFoldDB" id="A0A8J5YJ51"/>
<dbReference type="EMBL" id="JAHUZN010000009">
    <property type="protein sequence ID" value="KAG8482867.1"/>
    <property type="molecule type" value="Genomic_DNA"/>
</dbReference>
<name>A0A8J5YJ51_9ROSI</name>
<evidence type="ECO:0000313" key="4">
    <source>
        <dbReference type="Proteomes" id="UP000701853"/>
    </source>
</evidence>
<reference evidence="3 4" key="1">
    <citation type="journal article" date="2021" name="bioRxiv">
        <title>The Gossypium anomalum genome as a resource for cotton improvement and evolutionary analysis of hybrid incompatibility.</title>
        <authorList>
            <person name="Grover C.E."/>
            <person name="Yuan D."/>
            <person name="Arick M.A."/>
            <person name="Miller E.R."/>
            <person name="Hu G."/>
            <person name="Peterson D.G."/>
            <person name="Wendel J.F."/>
            <person name="Udall J.A."/>
        </authorList>
    </citation>
    <scope>NUCLEOTIDE SEQUENCE [LARGE SCALE GENOMIC DNA]</scope>
    <source>
        <strain evidence="3">JFW-Udall</strain>
        <tissue evidence="3">Leaf</tissue>
    </source>
</reference>
<comment type="caution">
    <text evidence="3">The sequence shown here is derived from an EMBL/GenBank/DDBJ whole genome shotgun (WGS) entry which is preliminary data.</text>
</comment>
<accession>A0A8J5YJ51</accession>
<dbReference type="PANTHER" id="PTHR48200:SF1">
    <property type="entry name" value="AMINOTRANSFERASE-LIKE PLANT MOBILE DOMAIN-CONTAINING PROTEIN"/>
    <property type="match status" value="1"/>
</dbReference>
<gene>
    <name evidence="3" type="ORF">CXB51_024212</name>
</gene>
<organism evidence="3 4">
    <name type="scientific">Gossypium anomalum</name>
    <dbReference type="NCBI Taxonomy" id="47600"/>
    <lineage>
        <taxon>Eukaryota</taxon>
        <taxon>Viridiplantae</taxon>
        <taxon>Streptophyta</taxon>
        <taxon>Embryophyta</taxon>
        <taxon>Tracheophyta</taxon>
        <taxon>Spermatophyta</taxon>
        <taxon>Magnoliopsida</taxon>
        <taxon>eudicotyledons</taxon>
        <taxon>Gunneridae</taxon>
        <taxon>Pentapetalae</taxon>
        <taxon>rosids</taxon>
        <taxon>malvids</taxon>
        <taxon>Malvales</taxon>
        <taxon>Malvaceae</taxon>
        <taxon>Malvoideae</taxon>
        <taxon>Gossypium</taxon>
    </lineage>
</organism>
<dbReference type="InterPro" id="IPR056647">
    <property type="entry name" value="DUF7745"/>
</dbReference>
<evidence type="ECO:0000256" key="1">
    <source>
        <dbReference type="SAM" id="Coils"/>
    </source>
</evidence>
<keyword evidence="1" id="KW-0175">Coiled coil</keyword>
<evidence type="ECO:0000313" key="3">
    <source>
        <dbReference type="EMBL" id="KAG8482867.1"/>
    </source>
</evidence>
<dbReference type="OrthoDB" id="968951at2759"/>
<dbReference type="Pfam" id="PF24924">
    <property type="entry name" value="DUF7745"/>
    <property type="match status" value="1"/>
</dbReference>
<keyword evidence="4" id="KW-1185">Reference proteome</keyword>
<dbReference type="PANTHER" id="PTHR48200">
    <property type="entry name" value="PROTEIN, PUTATIVE-RELATED"/>
    <property type="match status" value="1"/>
</dbReference>
<proteinExistence type="predicted"/>